<reference evidence="1" key="1">
    <citation type="submission" date="2023-05" db="EMBL/GenBank/DDBJ databases">
        <authorList>
            <consortium name="ELIXIR-Norway"/>
        </authorList>
    </citation>
    <scope>NUCLEOTIDE SEQUENCE</scope>
</reference>
<dbReference type="Proteomes" id="UP001162501">
    <property type="component" value="Chromosome 21"/>
</dbReference>
<sequence>MQINMNSEVTKEDLTRRSMEQEPWMTFNFCKKRVRFGDCVGQGLIWVSVLLPGLKAFQGFSVSQYFTEHKSAGVGLPA</sequence>
<name>A0AC59Z146_RANTA</name>
<dbReference type="EMBL" id="OX596105">
    <property type="protein sequence ID" value="CAN0145229.1"/>
    <property type="molecule type" value="Genomic_DNA"/>
</dbReference>
<evidence type="ECO:0000313" key="1">
    <source>
        <dbReference type="EMBL" id="CAN0145229.1"/>
    </source>
</evidence>
<reference evidence="1" key="2">
    <citation type="submission" date="2025-03" db="EMBL/GenBank/DDBJ databases">
        <authorList>
            <consortium name="ELIXIR-Norway"/>
            <consortium name="Elixir Norway"/>
        </authorList>
    </citation>
    <scope>NUCLEOTIDE SEQUENCE</scope>
</reference>
<protein>
    <submittedName>
        <fullName evidence="1">Uncharacterized protein</fullName>
    </submittedName>
</protein>
<accession>A0AC59Z146</accession>
<proteinExistence type="predicted"/>
<gene>
    <name evidence="1" type="ORF">MRATA1EN22A_LOCUS12735</name>
</gene>
<evidence type="ECO:0000313" key="2">
    <source>
        <dbReference type="Proteomes" id="UP001162501"/>
    </source>
</evidence>
<organism evidence="1 2">
    <name type="scientific">Rangifer tarandus platyrhynchus</name>
    <name type="common">Svalbard reindeer</name>
    <dbReference type="NCBI Taxonomy" id="3082113"/>
    <lineage>
        <taxon>Eukaryota</taxon>
        <taxon>Metazoa</taxon>
        <taxon>Chordata</taxon>
        <taxon>Craniata</taxon>
        <taxon>Vertebrata</taxon>
        <taxon>Euteleostomi</taxon>
        <taxon>Mammalia</taxon>
        <taxon>Eutheria</taxon>
        <taxon>Laurasiatheria</taxon>
        <taxon>Artiodactyla</taxon>
        <taxon>Ruminantia</taxon>
        <taxon>Pecora</taxon>
        <taxon>Cervidae</taxon>
        <taxon>Odocoileinae</taxon>
        <taxon>Rangifer</taxon>
    </lineage>
</organism>